<feature type="repeat" description="TPR" evidence="1">
    <location>
        <begin position="637"/>
        <end position="670"/>
    </location>
</feature>
<dbReference type="InterPro" id="IPR011990">
    <property type="entry name" value="TPR-like_helical_dom_sf"/>
</dbReference>
<dbReference type="SMART" id="SM00028">
    <property type="entry name" value="TPR"/>
    <property type="match status" value="3"/>
</dbReference>
<dbReference type="PROSITE" id="PS50005">
    <property type="entry name" value="TPR"/>
    <property type="match status" value="1"/>
</dbReference>
<reference evidence="5 6" key="1">
    <citation type="submission" date="2021-03" db="EMBL/GenBank/DDBJ databases">
        <title>Genomic and phenotypic characterization of Chloracidobacterium isolates provides evidence for multiple species.</title>
        <authorList>
            <person name="Saini M.K."/>
            <person name="Costas A.M.G."/>
            <person name="Tank M."/>
            <person name="Bryant D.A."/>
        </authorList>
    </citation>
    <scope>NUCLEOTIDE SEQUENCE [LARGE SCALE GENOMIC DNA]</scope>
    <source>
        <strain evidence="5 6">N</strain>
    </source>
</reference>
<dbReference type="SUPFAM" id="SSF55486">
    <property type="entry name" value="Metalloproteases ('zincins'), catalytic domain"/>
    <property type="match status" value="1"/>
</dbReference>
<sequence>MAHAFWEVARRPVPWLLAVLVSCLTTWAAPADDPLDVLDYQIDAEIIPATQTFVARAKVRMDARRPVQSVVFEFNGALEVRRVLDENLQPLQFTQDRLRDLDLRIALPRATTPGTPFVVIVEYAGQLLSAEGGVLTNKRLAYVGQDGGSYLLYGGRWFPFHGYAADTATFTLNLTVPDGLTVVGYGFQAKQPVTGPGVPSLEPERRPAPAPATPRPSPRPSPRPRPRRPSNAFLPSLPVAMRGADVPQAAPTLPAGTGPRTRWSFASAKSVLFGNLAVGRYQVQTRQQGETEIRVYVRPGNEARAAEYADIAVQALERYERSFGPYAFGPTLAMAEIDDESLESSTSAGVTLLASRLFRTRELPRELLCREVAFQWWGQGVVLKSFDDVWLSQGLATYAYLLVEEARRNDAEFRELVRDVLERALAFESQSSLRRAPAELDDQSAAYRSIMFYKGAFVFRMLRVLLGDETFFRLLATCYTQYLGRNISLSDFENLATQTAGQDLRWFFALWVDSTGVPEFVPDYKILRIPGGTYRMRGTLEQKLEGFRMPVEVTLETKGSAERATLQFDGREASFSLTSTSEPRDLLIDPDAKILRISDELRVAVVVRRGIQHIEDGELAEAQQQFEAAIRVNRRSSWAWYNLGLLYLSQRNYEKARDAFDEALDGDLRPRWVESWSALKKGNAYDALGQRDRAVAEYKKVIEAGDDAAALQQAQQYLERPFRPEP</sequence>
<evidence type="ECO:0000259" key="4">
    <source>
        <dbReference type="Pfam" id="PF01433"/>
    </source>
</evidence>
<keyword evidence="3" id="KW-0732">Signal</keyword>
<evidence type="ECO:0000256" key="2">
    <source>
        <dbReference type="SAM" id="MobiDB-lite"/>
    </source>
</evidence>
<evidence type="ECO:0000313" key="6">
    <source>
        <dbReference type="Proteomes" id="UP000677668"/>
    </source>
</evidence>
<feature type="signal peptide" evidence="3">
    <location>
        <begin position="1"/>
        <end position="31"/>
    </location>
</feature>
<dbReference type="Pfam" id="PF13432">
    <property type="entry name" value="TPR_16"/>
    <property type="match status" value="1"/>
</dbReference>
<organism evidence="5 6">
    <name type="scientific">Chloracidobacterium sp. N</name>
    <dbReference type="NCBI Taxonomy" id="2821540"/>
    <lineage>
        <taxon>Bacteria</taxon>
        <taxon>Pseudomonadati</taxon>
        <taxon>Acidobacteriota</taxon>
        <taxon>Terriglobia</taxon>
        <taxon>Terriglobales</taxon>
        <taxon>Acidobacteriaceae</taxon>
        <taxon>Chloracidobacterium</taxon>
        <taxon>Chloracidobacterium aggregatum</taxon>
    </lineage>
</organism>
<dbReference type="PANTHER" id="PTHR11533">
    <property type="entry name" value="PROTEASE M1 ZINC METALLOPROTEASE"/>
    <property type="match status" value="1"/>
</dbReference>
<dbReference type="InterPro" id="IPR019734">
    <property type="entry name" value="TPR_rpt"/>
</dbReference>
<dbReference type="Gene3D" id="2.60.40.1730">
    <property type="entry name" value="tricorn interacting facor f3 domain"/>
    <property type="match status" value="1"/>
</dbReference>
<evidence type="ECO:0000256" key="3">
    <source>
        <dbReference type="SAM" id="SignalP"/>
    </source>
</evidence>
<feature type="chain" id="PRO_5046798546" evidence="3">
    <location>
        <begin position="32"/>
        <end position="726"/>
    </location>
</feature>
<dbReference type="InterPro" id="IPR014782">
    <property type="entry name" value="Peptidase_M1_dom"/>
</dbReference>
<dbReference type="PANTHER" id="PTHR11533:SF174">
    <property type="entry name" value="PUROMYCIN-SENSITIVE AMINOPEPTIDASE-RELATED"/>
    <property type="match status" value="1"/>
</dbReference>
<dbReference type="EMBL" id="CP072642">
    <property type="protein sequence ID" value="QUV93351.1"/>
    <property type="molecule type" value="Genomic_DNA"/>
</dbReference>
<dbReference type="InterPro" id="IPR027268">
    <property type="entry name" value="Peptidase_M4/M1_CTD_sf"/>
</dbReference>
<dbReference type="Gene3D" id="1.10.390.10">
    <property type="entry name" value="Neutral Protease Domain 2"/>
    <property type="match status" value="1"/>
</dbReference>
<dbReference type="Pfam" id="PF13181">
    <property type="entry name" value="TPR_8"/>
    <property type="match status" value="1"/>
</dbReference>
<feature type="region of interest" description="Disordered" evidence="2">
    <location>
        <begin position="193"/>
        <end position="235"/>
    </location>
</feature>
<dbReference type="SUPFAM" id="SSF63737">
    <property type="entry name" value="Leukotriene A4 hydrolase N-terminal domain"/>
    <property type="match status" value="1"/>
</dbReference>
<evidence type="ECO:0000313" key="5">
    <source>
        <dbReference type="EMBL" id="QUV93351.1"/>
    </source>
</evidence>
<dbReference type="Gene3D" id="1.25.40.10">
    <property type="entry name" value="Tetratricopeptide repeat domain"/>
    <property type="match status" value="1"/>
</dbReference>
<dbReference type="InterPro" id="IPR042097">
    <property type="entry name" value="Aminopeptidase_N-like_N_sf"/>
</dbReference>
<dbReference type="SUPFAM" id="SSF48452">
    <property type="entry name" value="TPR-like"/>
    <property type="match status" value="1"/>
</dbReference>
<evidence type="ECO:0000256" key="1">
    <source>
        <dbReference type="PROSITE-ProRule" id="PRU00339"/>
    </source>
</evidence>
<name>A0ABX8B1H7_9BACT</name>
<feature type="domain" description="Peptidase M1 membrane alanine aminopeptidase" evidence="4">
    <location>
        <begin position="365"/>
        <end position="511"/>
    </location>
</feature>
<dbReference type="PROSITE" id="PS50293">
    <property type="entry name" value="TPR_REGION"/>
    <property type="match status" value="1"/>
</dbReference>
<dbReference type="Pfam" id="PF01433">
    <property type="entry name" value="Peptidase_M1"/>
    <property type="match status" value="1"/>
</dbReference>
<dbReference type="RefSeq" id="WP_211421741.1">
    <property type="nucleotide sequence ID" value="NZ_CP072642.1"/>
</dbReference>
<dbReference type="Proteomes" id="UP000677668">
    <property type="component" value="Chromosome 1"/>
</dbReference>
<feature type="compositionally biased region" description="Pro residues" evidence="2">
    <location>
        <begin position="208"/>
        <end position="221"/>
    </location>
</feature>
<keyword evidence="1" id="KW-0802">TPR repeat</keyword>
<proteinExistence type="predicted"/>
<dbReference type="InterPro" id="IPR050344">
    <property type="entry name" value="Peptidase_M1_aminopeptidases"/>
</dbReference>
<accession>A0ABX8B1H7</accession>
<protein>
    <submittedName>
        <fullName evidence="5">Tetratricopeptide repeat protein</fullName>
    </submittedName>
</protein>
<keyword evidence="6" id="KW-1185">Reference proteome</keyword>
<gene>
    <name evidence="5" type="ORF">J8C05_08185</name>
</gene>